<keyword evidence="4" id="KW-1185">Reference proteome</keyword>
<feature type="compositionally biased region" description="Polar residues" evidence="1">
    <location>
        <begin position="14"/>
        <end position="23"/>
    </location>
</feature>
<sequence>MASIVDEYEDSLSRPLTQSQGRRSSGVPLSGFVNARLEKETPIFNKQRIDFTPPESINSLIVCKNQLCMSLGRDSLLRTDLVKADQPNHVELGRKDDAKVYKMFLDPTGSHLLI</sequence>
<evidence type="ECO:0000313" key="4">
    <source>
        <dbReference type="Proteomes" id="UP001066276"/>
    </source>
</evidence>
<dbReference type="AlphaFoldDB" id="A0AAV7S8M6"/>
<name>A0AAV7S8M6_PLEWA</name>
<accession>A0AAV7S8M6</accession>
<reference evidence="3" key="1">
    <citation type="journal article" date="2022" name="bioRxiv">
        <title>Sequencing and chromosome-scale assembly of the giantPleurodeles waltlgenome.</title>
        <authorList>
            <person name="Brown T."/>
            <person name="Elewa A."/>
            <person name="Iarovenko S."/>
            <person name="Subramanian E."/>
            <person name="Araus A.J."/>
            <person name="Petzold A."/>
            <person name="Susuki M."/>
            <person name="Suzuki K.-i.T."/>
            <person name="Hayashi T."/>
            <person name="Toyoda A."/>
            <person name="Oliveira C."/>
            <person name="Osipova E."/>
            <person name="Leigh N.D."/>
            <person name="Simon A."/>
            <person name="Yun M.H."/>
        </authorList>
    </citation>
    <scope>NUCLEOTIDE SEQUENCE</scope>
    <source>
        <strain evidence="3">20211129_DDA</strain>
        <tissue evidence="3">Liver</tissue>
    </source>
</reference>
<protein>
    <recommendedName>
        <fullName evidence="2">Pep3/Vps18 beta-propeller domain-containing protein</fullName>
    </recommendedName>
</protein>
<feature type="domain" description="Pep3/Vps18 beta-propeller" evidence="2">
    <location>
        <begin position="42"/>
        <end position="114"/>
    </location>
</feature>
<dbReference type="Proteomes" id="UP001066276">
    <property type="component" value="Chromosome 4_2"/>
</dbReference>
<dbReference type="EMBL" id="JANPWB010000008">
    <property type="protein sequence ID" value="KAJ1159620.1"/>
    <property type="molecule type" value="Genomic_DNA"/>
</dbReference>
<feature type="compositionally biased region" description="Acidic residues" evidence="1">
    <location>
        <begin position="1"/>
        <end position="10"/>
    </location>
</feature>
<evidence type="ECO:0000256" key="1">
    <source>
        <dbReference type="SAM" id="MobiDB-lite"/>
    </source>
</evidence>
<dbReference type="InterPro" id="IPR007810">
    <property type="entry name" value="Pep3/Vps18_beta-prop"/>
</dbReference>
<organism evidence="3 4">
    <name type="scientific">Pleurodeles waltl</name>
    <name type="common">Iberian ribbed newt</name>
    <dbReference type="NCBI Taxonomy" id="8319"/>
    <lineage>
        <taxon>Eukaryota</taxon>
        <taxon>Metazoa</taxon>
        <taxon>Chordata</taxon>
        <taxon>Craniata</taxon>
        <taxon>Vertebrata</taxon>
        <taxon>Euteleostomi</taxon>
        <taxon>Amphibia</taxon>
        <taxon>Batrachia</taxon>
        <taxon>Caudata</taxon>
        <taxon>Salamandroidea</taxon>
        <taxon>Salamandridae</taxon>
        <taxon>Pleurodelinae</taxon>
        <taxon>Pleurodeles</taxon>
    </lineage>
</organism>
<comment type="caution">
    <text evidence="3">The sequence shown here is derived from an EMBL/GenBank/DDBJ whole genome shotgun (WGS) entry which is preliminary data.</text>
</comment>
<evidence type="ECO:0000313" key="3">
    <source>
        <dbReference type="EMBL" id="KAJ1159620.1"/>
    </source>
</evidence>
<proteinExistence type="predicted"/>
<evidence type="ECO:0000259" key="2">
    <source>
        <dbReference type="Pfam" id="PF05131"/>
    </source>
</evidence>
<gene>
    <name evidence="3" type="ORF">NDU88_000126</name>
</gene>
<feature type="region of interest" description="Disordered" evidence="1">
    <location>
        <begin position="1"/>
        <end position="29"/>
    </location>
</feature>
<dbReference type="Pfam" id="PF05131">
    <property type="entry name" value="Pep3_Vps18"/>
    <property type="match status" value="1"/>
</dbReference>